<dbReference type="InterPro" id="IPR038765">
    <property type="entry name" value="Papain-like_cys_pep_sf"/>
</dbReference>
<dbReference type="Pfam" id="PF00112">
    <property type="entry name" value="Peptidase_C1"/>
    <property type="match status" value="2"/>
</dbReference>
<evidence type="ECO:0000313" key="6">
    <source>
        <dbReference type="EMBL" id="TXG47552.1"/>
    </source>
</evidence>
<dbReference type="GO" id="GO:0006508">
    <property type="term" value="P:proteolysis"/>
    <property type="evidence" value="ECO:0007669"/>
    <property type="project" value="UniProtKB-KW"/>
</dbReference>
<reference evidence="7" key="1">
    <citation type="journal article" date="2019" name="Gigascience">
        <title>De novo genome assembly of the endangered Acer yangbiense, a plant species with extremely small populations endemic to Yunnan Province, China.</title>
        <authorList>
            <person name="Yang J."/>
            <person name="Wariss H.M."/>
            <person name="Tao L."/>
            <person name="Zhang R."/>
            <person name="Yun Q."/>
            <person name="Hollingsworth P."/>
            <person name="Dao Z."/>
            <person name="Luo G."/>
            <person name="Guo H."/>
            <person name="Ma Y."/>
            <person name="Sun W."/>
        </authorList>
    </citation>
    <scope>NUCLEOTIDE SEQUENCE [LARGE SCALE GENOMIC DNA]</scope>
    <source>
        <strain evidence="7">cv. Malutang</strain>
    </source>
</reference>
<evidence type="ECO:0000313" key="7">
    <source>
        <dbReference type="Proteomes" id="UP000323000"/>
    </source>
</evidence>
<organism evidence="6 7">
    <name type="scientific">Acer yangbiense</name>
    <dbReference type="NCBI Taxonomy" id="1000413"/>
    <lineage>
        <taxon>Eukaryota</taxon>
        <taxon>Viridiplantae</taxon>
        <taxon>Streptophyta</taxon>
        <taxon>Embryophyta</taxon>
        <taxon>Tracheophyta</taxon>
        <taxon>Spermatophyta</taxon>
        <taxon>Magnoliopsida</taxon>
        <taxon>eudicotyledons</taxon>
        <taxon>Gunneridae</taxon>
        <taxon>Pentapetalae</taxon>
        <taxon>rosids</taxon>
        <taxon>malvids</taxon>
        <taxon>Sapindales</taxon>
        <taxon>Sapindaceae</taxon>
        <taxon>Hippocastanoideae</taxon>
        <taxon>Acereae</taxon>
        <taxon>Acer</taxon>
    </lineage>
</organism>
<gene>
    <name evidence="6" type="ORF">EZV62_026846</name>
</gene>
<proteinExistence type="inferred from homology"/>
<evidence type="ECO:0000256" key="1">
    <source>
        <dbReference type="ARBA" id="ARBA00008455"/>
    </source>
</evidence>
<dbReference type="Gene3D" id="3.90.70.10">
    <property type="entry name" value="Cysteine proteinases"/>
    <property type="match status" value="2"/>
</dbReference>
<dbReference type="SUPFAM" id="SSF54001">
    <property type="entry name" value="Cysteine proteinases"/>
    <property type="match status" value="1"/>
</dbReference>
<evidence type="ECO:0000256" key="4">
    <source>
        <dbReference type="ARBA" id="ARBA00022807"/>
    </source>
</evidence>
<comment type="similarity">
    <text evidence="1">Belongs to the peptidase C1 family.</text>
</comment>
<evidence type="ECO:0000256" key="2">
    <source>
        <dbReference type="ARBA" id="ARBA00022670"/>
    </source>
</evidence>
<dbReference type="AlphaFoldDB" id="A0A5C7GTA5"/>
<dbReference type="GO" id="GO:0008234">
    <property type="term" value="F:cysteine-type peptidase activity"/>
    <property type="evidence" value="ECO:0007669"/>
    <property type="project" value="UniProtKB-KW"/>
</dbReference>
<comment type="caution">
    <text evidence="6">The sequence shown here is derived from an EMBL/GenBank/DDBJ whole genome shotgun (WGS) entry which is preliminary data.</text>
</comment>
<dbReference type="Proteomes" id="UP000323000">
    <property type="component" value="Chromosome 13"/>
</dbReference>
<dbReference type="EMBL" id="VAHF01000013">
    <property type="protein sequence ID" value="TXG47552.1"/>
    <property type="molecule type" value="Genomic_DNA"/>
</dbReference>
<evidence type="ECO:0000259" key="5">
    <source>
        <dbReference type="SMART" id="SM00645"/>
    </source>
</evidence>
<dbReference type="InterPro" id="IPR000668">
    <property type="entry name" value="Peptidase_C1A_C"/>
</dbReference>
<protein>
    <recommendedName>
        <fullName evidence="5">Peptidase C1A papain C-terminal domain-containing protein</fullName>
    </recommendedName>
</protein>
<dbReference type="OrthoDB" id="10253408at2759"/>
<feature type="domain" description="Peptidase C1A papain C-terminal" evidence="5">
    <location>
        <begin position="1"/>
        <end position="123"/>
    </location>
</feature>
<keyword evidence="4" id="KW-0788">Thiol protease</keyword>
<keyword evidence="3" id="KW-0378">Hydrolase</keyword>
<dbReference type="InterPro" id="IPR013128">
    <property type="entry name" value="Peptidase_C1A"/>
</dbReference>
<dbReference type="PANTHER" id="PTHR12411">
    <property type="entry name" value="CYSTEINE PROTEASE FAMILY C1-RELATED"/>
    <property type="match status" value="1"/>
</dbReference>
<keyword evidence="7" id="KW-1185">Reference proteome</keyword>
<dbReference type="SMART" id="SM00645">
    <property type="entry name" value="Pept_C1"/>
    <property type="match status" value="1"/>
</dbReference>
<name>A0A5C7GTA5_9ROSI</name>
<accession>A0A5C7GTA5</accession>
<evidence type="ECO:0000256" key="3">
    <source>
        <dbReference type="ARBA" id="ARBA00022801"/>
    </source>
</evidence>
<keyword evidence="2" id="KW-0645">Protease</keyword>
<sequence length="125" mass="13533">MEGINQLSTGKLISLSEQELVDCDISGEDQGCNGIGWNLQLHMQPRSLALTKQPISVAIDAGDSDFQFYSSGIFTGQRGTELGHGVIVVRYGTIADGTKYWMQRDIDVPEGLCSIAMESSYPTAT</sequence>